<keyword evidence="8" id="KW-1185">Reference proteome</keyword>
<dbReference type="RefSeq" id="WP_129722514.1">
    <property type="nucleotide sequence ID" value="NZ_CP101808.1"/>
</dbReference>
<comment type="similarity">
    <text evidence="4">Belongs to the WhiA family.</text>
</comment>
<keyword evidence="1 4" id="KW-0132">Cell division</keyword>
<evidence type="ECO:0000256" key="3">
    <source>
        <dbReference type="ARBA" id="ARBA00023306"/>
    </source>
</evidence>
<dbReference type="SUPFAM" id="SSF55608">
    <property type="entry name" value="Homing endonucleases"/>
    <property type="match status" value="1"/>
</dbReference>
<protein>
    <recommendedName>
        <fullName evidence="4">Probable cell division protein WhiA</fullName>
    </recommendedName>
</protein>
<evidence type="ECO:0000256" key="2">
    <source>
        <dbReference type="ARBA" id="ARBA00023125"/>
    </source>
</evidence>
<keyword evidence="2 4" id="KW-0238">DNA-binding</keyword>
<gene>
    <name evidence="4 7" type="primary">whiA</name>
    <name evidence="7" type="ORF">NPA09_00355</name>
</gene>
<dbReference type="Proteomes" id="UP001059576">
    <property type="component" value="Chromosome"/>
</dbReference>
<dbReference type="InterPro" id="IPR023054">
    <property type="entry name" value="Sporulation_regulator_WhiA_C"/>
</dbReference>
<evidence type="ECO:0000259" key="6">
    <source>
        <dbReference type="Pfam" id="PF14527"/>
    </source>
</evidence>
<sequence>MTFAHKIKNEIMSKDLALPQLKSLINGMIISSSKQDENFFYVLFNNKKVRTFFIESLKFLEIDYAVILNKKQVIIPNEDYEFKIDFSDKTAFFAGMFLGAGSINKIDSTYYHLQLSTYKEWVAQEVAKILNAYENFDFKVTKQGNKYILYIKKIDAICDFLRAIATPIAYLELENIKIQRDFQNNLNRQGNIDIVNINKTLKANEEFIEMFNFIKKNKLTKYFSDDQLAYFKLRFKNSEWPLSAFVEHLNKSNITITKSGLNHWNKKLKSLYNQLKMYNNDSFRKEKNV</sequence>
<dbReference type="Pfam" id="PF14527">
    <property type="entry name" value="LAGLIDADG_WhiA"/>
    <property type="match status" value="1"/>
</dbReference>
<dbReference type="EMBL" id="CP101808">
    <property type="protein sequence ID" value="UUD37016.1"/>
    <property type="molecule type" value="Genomic_DNA"/>
</dbReference>
<dbReference type="NCBIfam" id="TIGR00647">
    <property type="entry name" value="DNA_bind_WhiA"/>
    <property type="match status" value="1"/>
</dbReference>
<proteinExistence type="inferred from homology"/>
<evidence type="ECO:0000256" key="1">
    <source>
        <dbReference type="ARBA" id="ARBA00022618"/>
    </source>
</evidence>
<accession>A0ABY5J3A8</accession>
<evidence type="ECO:0000313" key="8">
    <source>
        <dbReference type="Proteomes" id="UP001059576"/>
    </source>
</evidence>
<dbReference type="HAMAP" id="MF_01420">
    <property type="entry name" value="HTH_type_WhiA"/>
    <property type="match status" value="1"/>
</dbReference>
<feature type="domain" description="Sporulation regulator WhiA C-terminal" evidence="5">
    <location>
        <begin position="187"/>
        <end position="271"/>
    </location>
</feature>
<dbReference type="InterPro" id="IPR039518">
    <property type="entry name" value="WhiA_LAGLIDADG_dom"/>
</dbReference>
<reference evidence="7" key="1">
    <citation type="submission" date="2022-07" db="EMBL/GenBank/DDBJ databases">
        <title>Complete genome of Mycoplasma equigenitalium type strain T37.</title>
        <authorList>
            <person name="Spergser J."/>
        </authorList>
    </citation>
    <scope>NUCLEOTIDE SEQUENCE</scope>
    <source>
        <strain evidence="7">T37</strain>
    </source>
</reference>
<dbReference type="PANTHER" id="PTHR37307:SF1">
    <property type="entry name" value="CELL DIVISION PROTEIN WHIA-RELATED"/>
    <property type="match status" value="1"/>
</dbReference>
<organism evidence="7 8">
    <name type="scientific">Mycoplasmopsis equigenitalium</name>
    <dbReference type="NCBI Taxonomy" id="114883"/>
    <lineage>
        <taxon>Bacteria</taxon>
        <taxon>Bacillati</taxon>
        <taxon>Mycoplasmatota</taxon>
        <taxon>Mycoplasmoidales</taxon>
        <taxon>Metamycoplasmataceae</taxon>
        <taxon>Mycoplasmopsis</taxon>
    </lineage>
</organism>
<comment type="function">
    <text evidence="4">Involved in cell division and chromosome segregation.</text>
</comment>
<name>A0ABY5J3A8_9BACT</name>
<feature type="domain" description="WhiA LAGLIDADG-like" evidence="6">
    <location>
        <begin position="90"/>
        <end position="182"/>
    </location>
</feature>
<dbReference type="GO" id="GO:0003677">
    <property type="term" value="F:DNA binding"/>
    <property type="evidence" value="ECO:0007669"/>
    <property type="project" value="UniProtKB-KW"/>
</dbReference>
<dbReference type="Pfam" id="PF02650">
    <property type="entry name" value="HTH_WhiA"/>
    <property type="match status" value="1"/>
</dbReference>
<evidence type="ECO:0000313" key="7">
    <source>
        <dbReference type="EMBL" id="UUD37016.1"/>
    </source>
</evidence>
<evidence type="ECO:0000256" key="4">
    <source>
        <dbReference type="HAMAP-Rule" id="MF_01420"/>
    </source>
</evidence>
<dbReference type="Gene3D" id="3.10.28.10">
    <property type="entry name" value="Homing endonucleases"/>
    <property type="match status" value="1"/>
</dbReference>
<dbReference type="PANTHER" id="PTHR37307">
    <property type="entry name" value="CELL DIVISION PROTEIN WHIA-RELATED"/>
    <property type="match status" value="1"/>
</dbReference>
<evidence type="ECO:0000259" key="5">
    <source>
        <dbReference type="Pfam" id="PF02650"/>
    </source>
</evidence>
<dbReference type="InterPro" id="IPR003802">
    <property type="entry name" value="Sporulation_regulator_WhiA"/>
</dbReference>
<keyword evidence="3 4" id="KW-0131">Cell cycle</keyword>
<dbReference type="InterPro" id="IPR027434">
    <property type="entry name" value="Homing_endonucl"/>
</dbReference>